<evidence type="ECO:0000259" key="5">
    <source>
        <dbReference type="PROSITE" id="PS50011"/>
    </source>
</evidence>
<gene>
    <name evidence="6" type="ORF">GL58_00720</name>
</gene>
<dbReference type="Gene3D" id="3.30.200.20">
    <property type="entry name" value="Phosphorylase Kinase, domain 1"/>
    <property type="match status" value="1"/>
</dbReference>
<dbReference type="GO" id="GO:0005524">
    <property type="term" value="F:ATP binding"/>
    <property type="evidence" value="ECO:0007669"/>
    <property type="project" value="UniProtKB-KW"/>
</dbReference>
<dbReference type="SMART" id="SM00220">
    <property type="entry name" value="S_TKc"/>
    <property type="match status" value="1"/>
</dbReference>
<dbReference type="Proteomes" id="UP000037442">
    <property type="component" value="Unassembled WGS sequence"/>
</dbReference>
<keyword evidence="1" id="KW-0808">Transferase</keyword>
<dbReference type="SUPFAM" id="SSF56112">
    <property type="entry name" value="Protein kinase-like (PK-like)"/>
    <property type="match status" value="1"/>
</dbReference>
<dbReference type="InterPro" id="IPR011009">
    <property type="entry name" value="Kinase-like_dom_sf"/>
</dbReference>
<dbReference type="CDD" id="cd14014">
    <property type="entry name" value="STKc_PknB_like"/>
    <property type="match status" value="1"/>
</dbReference>
<dbReference type="Pfam" id="PF00069">
    <property type="entry name" value="Pkinase"/>
    <property type="match status" value="1"/>
</dbReference>
<evidence type="ECO:0000256" key="2">
    <source>
        <dbReference type="ARBA" id="ARBA00022741"/>
    </source>
</evidence>
<reference evidence="7" key="1">
    <citation type="submission" date="2014-06" db="EMBL/GenBank/DDBJ databases">
        <title>Draft genome sequence of C. testosteroni WDL7.</title>
        <authorList>
            <person name="Wu Y."/>
            <person name="Seshan H."/>
            <person name="Arumugam K."/>
        </authorList>
    </citation>
    <scope>NUCLEOTIDE SEQUENCE [LARGE SCALE GENOMIC DNA]</scope>
    <source>
        <strain evidence="7">WDL7</strain>
    </source>
</reference>
<dbReference type="InterPro" id="IPR000719">
    <property type="entry name" value="Prot_kinase_dom"/>
</dbReference>
<evidence type="ECO:0000256" key="1">
    <source>
        <dbReference type="ARBA" id="ARBA00022679"/>
    </source>
</evidence>
<dbReference type="PROSITE" id="PS50011">
    <property type="entry name" value="PROTEIN_KINASE_DOM"/>
    <property type="match status" value="1"/>
</dbReference>
<feature type="domain" description="Protein kinase" evidence="5">
    <location>
        <begin position="12"/>
        <end position="279"/>
    </location>
</feature>
<dbReference type="PANTHER" id="PTHR43289">
    <property type="entry name" value="MITOGEN-ACTIVATED PROTEIN KINASE KINASE KINASE 20-RELATED"/>
    <property type="match status" value="1"/>
</dbReference>
<evidence type="ECO:0000256" key="4">
    <source>
        <dbReference type="ARBA" id="ARBA00022840"/>
    </source>
</evidence>
<keyword evidence="3" id="KW-0418">Kinase</keyword>
<organism evidence="6 7">
    <name type="scientific">Comamonas testosteroni</name>
    <name type="common">Pseudomonas testosteroni</name>
    <dbReference type="NCBI Taxonomy" id="285"/>
    <lineage>
        <taxon>Bacteria</taxon>
        <taxon>Pseudomonadati</taxon>
        <taxon>Pseudomonadota</taxon>
        <taxon>Betaproteobacteria</taxon>
        <taxon>Burkholderiales</taxon>
        <taxon>Comamonadaceae</taxon>
        <taxon>Comamonas</taxon>
    </lineage>
</organism>
<dbReference type="PATRIC" id="fig|285.49.peg.156"/>
<dbReference type="EMBL" id="JNVD01000011">
    <property type="protein sequence ID" value="KOC25956.1"/>
    <property type="molecule type" value="Genomic_DNA"/>
</dbReference>
<accession>A0A0L7MVL2</accession>
<dbReference type="AlphaFoldDB" id="A0A0L7MVL2"/>
<evidence type="ECO:0000313" key="6">
    <source>
        <dbReference type="EMBL" id="KOC25956.1"/>
    </source>
</evidence>
<evidence type="ECO:0000313" key="7">
    <source>
        <dbReference type="Proteomes" id="UP000037442"/>
    </source>
</evidence>
<comment type="caution">
    <text evidence="6">The sequence shown here is derived from an EMBL/GenBank/DDBJ whole genome shotgun (WGS) entry which is preliminary data.</text>
</comment>
<sequence length="346" mass="38889">MINPYTTAQVSFEIKQEIGHEGKNSTAFVAHDKQLDAEVAIKKVAKETLDVALYFQEAKTLYFSNHPNVVQVHYACQDDEHIYLAMPFYSKGSLKNLMKTRFLTVREIVRFGCNIASGLHNIHSKGLVHFDVKPDNVLISDRGEGLLSDFGLARMMNASGMAGQDRLYSKMLPPEAFTQPEHGVLFDIYQFGVTLYRMCNGDSAFYGQLERFGSGASLDRHAYRHALVNGQFPDRSAFLEHIPLRLRKVIKSCMDPEMANRPQSAIEVANELGLVDERLDWQYTEAAGTREWSRTKPDGVEYKLSVHADGTSIAKRGKLGGRYAQLSPYSKPKISNAEIQGFLKSQ</sequence>
<evidence type="ECO:0000256" key="3">
    <source>
        <dbReference type="ARBA" id="ARBA00022777"/>
    </source>
</evidence>
<dbReference type="RefSeq" id="WP_053282281.1">
    <property type="nucleotide sequence ID" value="NZ_JNVD01000011.1"/>
</dbReference>
<dbReference type="PROSITE" id="PS00108">
    <property type="entry name" value="PROTEIN_KINASE_ST"/>
    <property type="match status" value="1"/>
</dbReference>
<proteinExistence type="predicted"/>
<dbReference type="Gene3D" id="1.10.510.10">
    <property type="entry name" value="Transferase(Phosphotransferase) domain 1"/>
    <property type="match status" value="1"/>
</dbReference>
<dbReference type="InterPro" id="IPR008271">
    <property type="entry name" value="Ser/Thr_kinase_AS"/>
</dbReference>
<dbReference type="PANTHER" id="PTHR43289:SF33">
    <property type="entry name" value="SERINE_THREONINE KINASE 31"/>
    <property type="match status" value="1"/>
</dbReference>
<protein>
    <recommendedName>
        <fullName evidence="5">Protein kinase domain-containing protein</fullName>
    </recommendedName>
</protein>
<keyword evidence="2" id="KW-0547">Nucleotide-binding</keyword>
<name>A0A0L7MVL2_COMTE</name>
<keyword evidence="4" id="KW-0067">ATP-binding</keyword>
<dbReference type="GO" id="GO:0004674">
    <property type="term" value="F:protein serine/threonine kinase activity"/>
    <property type="evidence" value="ECO:0007669"/>
    <property type="project" value="TreeGrafter"/>
</dbReference>